<dbReference type="InterPro" id="IPR045761">
    <property type="entry name" value="ODP_dom"/>
</dbReference>
<dbReference type="InterPro" id="IPR008254">
    <property type="entry name" value="Flavodoxin/NO_synth"/>
</dbReference>
<sequence length="210" mass="23327">GAIILGSPKTKAMLESFYGVTENVRVVEDGETLSLGRRTLQFFSTPFVHWPETMMTYETTHRILFSCDAFGGYGALSGTIFDDECTGLDFYQKESLRYYVNIVAKFSKPVLKAIEKLADVPVEIIAPSHGLIWREQPQLIVDLYQKWAEYATGQPEAGITLIYGSMYGNTEAMMNAVAQGISRVGVPVEIFDAARTDVSYILPSLWTKAG</sequence>
<evidence type="ECO:0000313" key="2">
    <source>
        <dbReference type="EMBL" id="GAG42642.1"/>
    </source>
</evidence>
<dbReference type="PROSITE" id="PS50902">
    <property type="entry name" value="FLAVODOXIN_LIKE"/>
    <property type="match status" value="1"/>
</dbReference>
<comment type="caution">
    <text evidence="2">The sequence shown here is derived from an EMBL/GenBank/DDBJ whole genome shotgun (WGS) entry which is preliminary data.</text>
</comment>
<dbReference type="Pfam" id="PF00258">
    <property type="entry name" value="Flavodoxin_1"/>
    <property type="match status" value="1"/>
</dbReference>
<reference evidence="2" key="1">
    <citation type="journal article" date="2014" name="Front. Microbiol.">
        <title>High frequency of phylogenetically diverse reductive dehalogenase-homologous genes in deep subseafloor sedimentary metagenomes.</title>
        <authorList>
            <person name="Kawai M."/>
            <person name="Futagami T."/>
            <person name="Toyoda A."/>
            <person name="Takaki Y."/>
            <person name="Nishi S."/>
            <person name="Hori S."/>
            <person name="Arai W."/>
            <person name="Tsubouchi T."/>
            <person name="Morono Y."/>
            <person name="Uchiyama I."/>
            <person name="Ito T."/>
            <person name="Fujiyama A."/>
            <person name="Inagaki F."/>
            <person name="Takami H."/>
        </authorList>
    </citation>
    <scope>NUCLEOTIDE SEQUENCE</scope>
    <source>
        <strain evidence="2">Expedition CK06-06</strain>
    </source>
</reference>
<organism evidence="2">
    <name type="scientific">marine sediment metagenome</name>
    <dbReference type="NCBI Taxonomy" id="412755"/>
    <lineage>
        <taxon>unclassified sequences</taxon>
        <taxon>metagenomes</taxon>
        <taxon>ecological metagenomes</taxon>
    </lineage>
</organism>
<dbReference type="EMBL" id="BARS01055058">
    <property type="protein sequence ID" value="GAG42642.1"/>
    <property type="molecule type" value="Genomic_DNA"/>
</dbReference>
<dbReference type="AlphaFoldDB" id="X0Y5S2"/>
<evidence type="ECO:0000259" key="1">
    <source>
        <dbReference type="PROSITE" id="PS50902"/>
    </source>
</evidence>
<dbReference type="InterPro" id="IPR029039">
    <property type="entry name" value="Flavoprotein-like_sf"/>
</dbReference>
<gene>
    <name evidence="2" type="ORF">S01H1_81368</name>
</gene>
<dbReference type="PANTHER" id="PTHR43717">
    <property type="entry name" value="ANAEROBIC NITRIC OXIDE REDUCTASE FLAVORUBREDOXIN"/>
    <property type="match status" value="1"/>
</dbReference>
<feature type="domain" description="Flavodoxin-like" evidence="1">
    <location>
        <begin position="159"/>
        <end position="210"/>
    </location>
</feature>
<dbReference type="Gene3D" id="3.60.15.10">
    <property type="entry name" value="Ribonuclease Z/Hydroxyacylglutathione hydrolase-like"/>
    <property type="match status" value="1"/>
</dbReference>
<dbReference type="GO" id="GO:0010181">
    <property type="term" value="F:FMN binding"/>
    <property type="evidence" value="ECO:0007669"/>
    <property type="project" value="InterPro"/>
</dbReference>
<accession>X0Y5S2</accession>
<name>X0Y5S2_9ZZZZ</name>
<feature type="non-terminal residue" evidence="2">
    <location>
        <position position="1"/>
    </location>
</feature>
<dbReference type="Gene3D" id="3.40.50.360">
    <property type="match status" value="1"/>
</dbReference>
<dbReference type="Pfam" id="PF19583">
    <property type="entry name" value="ODP"/>
    <property type="match status" value="1"/>
</dbReference>
<feature type="non-terminal residue" evidence="2">
    <location>
        <position position="210"/>
    </location>
</feature>
<dbReference type="CDD" id="cd07709">
    <property type="entry name" value="flavodiiron_proteins_MBL-fold"/>
    <property type="match status" value="1"/>
</dbReference>
<dbReference type="InterPro" id="IPR036866">
    <property type="entry name" value="RibonucZ/Hydroxyglut_hydro"/>
</dbReference>
<dbReference type="PANTHER" id="PTHR43717:SF1">
    <property type="entry name" value="ANAEROBIC NITRIC OXIDE REDUCTASE FLAVORUBREDOXIN"/>
    <property type="match status" value="1"/>
</dbReference>
<proteinExistence type="predicted"/>
<dbReference type="SUPFAM" id="SSF56281">
    <property type="entry name" value="Metallo-hydrolase/oxidoreductase"/>
    <property type="match status" value="1"/>
</dbReference>
<protein>
    <recommendedName>
        <fullName evidence="1">Flavodoxin-like domain-containing protein</fullName>
    </recommendedName>
</protein>